<dbReference type="Proteomes" id="UP000690515">
    <property type="component" value="Unassembled WGS sequence"/>
</dbReference>
<reference evidence="2 3" key="1">
    <citation type="submission" date="2021-04" db="EMBL/GenBank/DDBJ databases">
        <authorList>
            <person name="Pira H."/>
            <person name="Risdian C."/>
            <person name="Wink J."/>
        </authorList>
    </citation>
    <scope>NUCLEOTIDE SEQUENCE [LARGE SCALE GENOMIC DNA]</scope>
    <source>
        <strain evidence="2 3">WH53</strain>
    </source>
</reference>
<evidence type="ECO:0000259" key="1">
    <source>
        <dbReference type="Pfam" id="PF13474"/>
    </source>
</evidence>
<dbReference type="EMBL" id="JAGSOY010000035">
    <property type="protein sequence ID" value="MBU2712347.1"/>
    <property type="molecule type" value="Genomic_DNA"/>
</dbReference>
<proteinExistence type="predicted"/>
<accession>A0ABS5ZH67</accession>
<feature type="domain" description="SnoaL-like" evidence="1">
    <location>
        <begin position="13"/>
        <end position="127"/>
    </location>
</feature>
<evidence type="ECO:0000313" key="2">
    <source>
        <dbReference type="EMBL" id="MBU2712347.1"/>
    </source>
</evidence>
<dbReference type="Gene3D" id="3.10.450.50">
    <property type="match status" value="1"/>
</dbReference>
<dbReference type="InterPro" id="IPR032710">
    <property type="entry name" value="NTF2-like_dom_sf"/>
</dbReference>
<name>A0ABS5ZH67_9GAMM</name>
<evidence type="ECO:0000313" key="3">
    <source>
        <dbReference type="Proteomes" id="UP000690515"/>
    </source>
</evidence>
<dbReference type="Pfam" id="PF13474">
    <property type="entry name" value="SnoaL_3"/>
    <property type="match status" value="1"/>
</dbReference>
<sequence length="135" mass="15756">MEVTDEKSLQPFKQLMDEYDQSFYTRNIDKFRSLHVSDNGVVFFDNHANCDSSNYKAHEDKVANFFKYGDIGSLIRENVRVFITNDMACITATLRYSSKPYPGVRTTYVLERDDNGAWKIRHMHHSFDPNELSDS</sequence>
<organism evidence="2 3">
    <name type="scientific">Zooshikella harenae</name>
    <dbReference type="NCBI Taxonomy" id="2827238"/>
    <lineage>
        <taxon>Bacteria</taxon>
        <taxon>Pseudomonadati</taxon>
        <taxon>Pseudomonadota</taxon>
        <taxon>Gammaproteobacteria</taxon>
        <taxon>Oceanospirillales</taxon>
        <taxon>Zooshikellaceae</taxon>
        <taxon>Zooshikella</taxon>
    </lineage>
</organism>
<dbReference type="SUPFAM" id="SSF54427">
    <property type="entry name" value="NTF2-like"/>
    <property type="match status" value="1"/>
</dbReference>
<dbReference type="RefSeq" id="WP_215820573.1">
    <property type="nucleotide sequence ID" value="NZ_JAGSOY010000035.1"/>
</dbReference>
<dbReference type="InterPro" id="IPR037401">
    <property type="entry name" value="SnoaL-like"/>
</dbReference>
<gene>
    <name evidence="2" type="ORF">KCG35_14870</name>
</gene>
<protein>
    <submittedName>
        <fullName evidence="2">Nuclear transport factor 2 family protein</fullName>
    </submittedName>
</protein>
<keyword evidence="3" id="KW-1185">Reference proteome</keyword>
<comment type="caution">
    <text evidence="2">The sequence shown here is derived from an EMBL/GenBank/DDBJ whole genome shotgun (WGS) entry which is preliminary data.</text>
</comment>